<evidence type="ECO:0000256" key="7">
    <source>
        <dbReference type="ARBA" id="ARBA00023180"/>
    </source>
</evidence>
<evidence type="ECO:0000256" key="2">
    <source>
        <dbReference type="ARBA" id="ARBA00022692"/>
    </source>
</evidence>
<feature type="repeat" description="Cys-rich GLG1" evidence="8">
    <location>
        <begin position="869"/>
        <end position="928"/>
    </location>
</feature>
<dbReference type="InterPro" id="IPR001893">
    <property type="entry name" value="Cys-rich_GLG1_repeat"/>
</dbReference>
<evidence type="ECO:0000256" key="4">
    <source>
        <dbReference type="ARBA" id="ARBA00022737"/>
    </source>
</evidence>
<keyword evidence="2" id="KW-0812">Transmembrane</keyword>
<feature type="repeat" description="Cys-rich GLG1" evidence="8">
    <location>
        <begin position="343"/>
        <end position="402"/>
    </location>
</feature>
<evidence type="ECO:0000256" key="5">
    <source>
        <dbReference type="ARBA" id="ARBA00022989"/>
    </source>
</evidence>
<dbReference type="PANTHER" id="PTHR11884">
    <property type="entry name" value="SELECTIN LIGAND RELATED"/>
    <property type="match status" value="1"/>
</dbReference>
<feature type="repeat" description="Cys-rich GLG1" evidence="8">
    <location>
        <begin position="671"/>
        <end position="741"/>
    </location>
</feature>
<feature type="repeat" description="Cys-rich GLG1" evidence="8">
    <location>
        <begin position="216"/>
        <end position="276"/>
    </location>
</feature>
<keyword evidence="5" id="KW-1133">Transmembrane helix</keyword>
<sequence>MDWCVKFNGFLSCCCILILINLNIIHCVDKLSVPNYVGSISKRSPHGSSDGSQIKLMMEESCRVELHKVCPYLKDDSEDIDVFQCIQINNPSELSPQCQSTIWSHLEQFISDDHLNHLFQPVCQPDLERIQSKCNKNFKLLACMLDNKDELHTGQCKNLLQLVEWIAFSDFRLISQFTDVCKTFVQKFTCGRVETDKSTKFSQGKTLECLQMHIDKLDGDCRHQVLRLSELQSDDIKLDRVLYVACANDRYRLCSDVPQGSGQIYKCLMDHTGDKLMSDKCREQLLRRQMLIASDYQVSKRLARACKEDIRTHKCRRLVSDDREIRLAQILVCLENAVHNGSKVSGECQAEMTSHRKMLLTDYRLSPEIVTRCSEDIVTYCRGLEAGGKTIHCLMEHARRNRKKERISPPCLRAVESLIKTADAGEDWRVDPVLKEACQPVVDIACRGIRGGDARVMSCLMDNLDNDVMTAPCESALIQIQYFIARDFELDPRLYRACYDEATRLCHAKKEWFKVKDLEPNNGPLVLPCLYRYLYHSETKWKLGRSCGDEVRRVMRQRAESVRLLPEVEQACVDDLGMYCPERTGPGQEMDCLQERLPELKPDCAALVGNFTSAQRGVESLIKTADAGEDWRVDPVLKEACQPVVDIACRGIRGGDARVMSCLMDNLDNDVMTAPCESALIQIQYFIARDFELDPRLYRACYDEATRLCHAKKEWFKVKDLEPNNGPLVLPCLYRYLYHSETKWKLGRSCGDEVRRVMRQRAESVRLLPEVEQACVDDLGMYCPERTGPGQEMDCLQERLPELKPDCAALVGNFTSAQVQDVRLNPLIMKYCGHVIHRYCDDELRVSFRDSTRDVMDCLVQHKNSPELRGEPKCRQSIEHFQLVTAGDYRFTVAFKEACKHHAMRYCPTSRTKAKVIECLSTIITNDTLSDARFRIPRNCRQQVRSQLLQQRENFDLDPVLKTSCAQDVAKFCPGVERGEAQVLECLLEHKAAVSMKCHKALFHIEQQDLGDSSSDYALLSTCKPMIKFYCYDEEPAKTLTCLKRYKDSPSFEEKCKLLVIKRMIEQNEDYRFNPELMKACKPDMSKYCVTVMAHQPQDSELEGKVVACLKIKFRERKLRHECENKLTAILK</sequence>
<dbReference type="GeneID" id="108251831"/>
<evidence type="ECO:0000313" key="9">
    <source>
        <dbReference type="Proteomes" id="UP000079169"/>
    </source>
</evidence>
<accession>A0A3Q0JK95</accession>
<evidence type="ECO:0000256" key="1">
    <source>
        <dbReference type="ARBA" id="ARBA00004479"/>
    </source>
</evidence>
<evidence type="ECO:0000313" key="10">
    <source>
        <dbReference type="RefSeq" id="XP_026687593.1"/>
    </source>
</evidence>
<evidence type="ECO:0000256" key="6">
    <source>
        <dbReference type="ARBA" id="ARBA00023136"/>
    </source>
</evidence>
<feature type="repeat" description="Cys-rich GLG1" evidence="8">
    <location>
        <begin position="745"/>
        <end position="804"/>
    </location>
</feature>
<feature type="repeat" description="Cys-rich GLG1" evidence="8">
    <location>
        <begin position="1051"/>
        <end position="1118"/>
    </location>
</feature>
<organism evidence="9 10">
    <name type="scientific">Diaphorina citri</name>
    <name type="common">Asian citrus psyllid</name>
    <dbReference type="NCBI Taxonomy" id="121845"/>
    <lineage>
        <taxon>Eukaryota</taxon>
        <taxon>Metazoa</taxon>
        <taxon>Ecdysozoa</taxon>
        <taxon>Arthropoda</taxon>
        <taxon>Hexapoda</taxon>
        <taxon>Insecta</taxon>
        <taxon>Pterygota</taxon>
        <taxon>Neoptera</taxon>
        <taxon>Paraneoptera</taxon>
        <taxon>Hemiptera</taxon>
        <taxon>Sternorrhyncha</taxon>
        <taxon>Psylloidea</taxon>
        <taxon>Psyllidae</taxon>
        <taxon>Diaphorininae</taxon>
        <taxon>Diaphorina</taxon>
    </lineage>
</organism>
<feature type="repeat" description="Cys-rich GLG1" evidence="8">
    <location>
        <begin position="406"/>
        <end position="468"/>
    </location>
</feature>
<feature type="non-terminal residue" evidence="10">
    <location>
        <position position="1132"/>
    </location>
</feature>
<comment type="subcellular location">
    <subcellularLocation>
        <location evidence="1">Membrane</location>
        <topology evidence="1">Single-pass type I membrane protein</topology>
    </subcellularLocation>
</comment>
<dbReference type="Proteomes" id="UP000079169">
    <property type="component" value="Unplaced"/>
</dbReference>
<dbReference type="PANTHER" id="PTHR11884:SF1">
    <property type="entry name" value="GOLGI APPARATUS PROTEIN 1"/>
    <property type="match status" value="1"/>
</dbReference>
<feature type="repeat" description="Cys-rich GLG1" evidence="8">
    <location>
        <begin position="935"/>
        <end position="995"/>
    </location>
</feature>
<evidence type="ECO:0000256" key="8">
    <source>
        <dbReference type="PROSITE-ProRule" id="PRU00622"/>
    </source>
</evidence>
<dbReference type="PaxDb" id="121845-A0A3Q0JK95"/>
<dbReference type="InterPro" id="IPR017873">
    <property type="entry name" value="Cys-rich_GLG1_repeat_euk"/>
</dbReference>
<keyword evidence="4" id="KW-0677">Repeat</keyword>
<dbReference type="STRING" id="121845.A0A3Q0JK95"/>
<dbReference type="GO" id="GO:0017134">
    <property type="term" value="F:fibroblast growth factor binding"/>
    <property type="evidence" value="ECO:0007669"/>
    <property type="project" value="TreeGrafter"/>
</dbReference>
<evidence type="ECO:0000256" key="3">
    <source>
        <dbReference type="ARBA" id="ARBA00022729"/>
    </source>
</evidence>
<proteinExistence type="predicted"/>
<dbReference type="Pfam" id="PF00839">
    <property type="entry name" value="Cys_rich_FGFR"/>
    <property type="match status" value="15"/>
</dbReference>
<keyword evidence="7" id="KW-0325">Glycoprotein</keyword>
<name>A0A3Q0JK95_DIACI</name>
<dbReference type="AlphaFoldDB" id="A0A3Q0JK95"/>
<dbReference type="PROSITE" id="PS51289">
    <property type="entry name" value="GLG1_C_RICH"/>
    <property type="match status" value="9"/>
</dbReference>
<keyword evidence="9" id="KW-1185">Reference proteome</keyword>
<gene>
    <name evidence="10" type="primary">LOC108251831</name>
</gene>
<dbReference type="InterPro" id="IPR039728">
    <property type="entry name" value="GLG1"/>
</dbReference>
<dbReference type="RefSeq" id="XP_026687593.1">
    <property type="nucleotide sequence ID" value="XM_026831792.1"/>
</dbReference>
<keyword evidence="6" id="KW-0472">Membrane</keyword>
<protein>
    <submittedName>
        <fullName evidence="10">Golgi apparatus protein 1</fullName>
    </submittedName>
</protein>
<reference evidence="10" key="1">
    <citation type="submission" date="2025-08" db="UniProtKB">
        <authorList>
            <consortium name="RefSeq"/>
        </authorList>
    </citation>
    <scope>IDENTIFICATION</scope>
</reference>
<dbReference type="KEGG" id="dci:108251831"/>
<dbReference type="GO" id="GO:0000139">
    <property type="term" value="C:Golgi membrane"/>
    <property type="evidence" value="ECO:0007669"/>
    <property type="project" value="InterPro"/>
</dbReference>
<keyword evidence="3" id="KW-0732">Signal</keyword>
<feature type="repeat" description="Cys-rich GLG1" evidence="8">
    <location>
        <begin position="542"/>
        <end position="601"/>
    </location>
</feature>